<dbReference type="InterPro" id="IPR036397">
    <property type="entry name" value="RNaseH_sf"/>
</dbReference>
<dbReference type="Gene3D" id="3.30.420.10">
    <property type="entry name" value="Ribonuclease H-like superfamily/Ribonuclease H"/>
    <property type="match status" value="1"/>
</dbReference>
<dbReference type="Pfam" id="PF00665">
    <property type="entry name" value="rve"/>
    <property type="match status" value="1"/>
</dbReference>
<protein>
    <recommendedName>
        <fullName evidence="2">Integrase catalytic domain-containing protein</fullName>
    </recommendedName>
</protein>
<dbReference type="PROSITE" id="PS50994">
    <property type="entry name" value="INTEGRASE"/>
    <property type="match status" value="1"/>
</dbReference>
<dbReference type="InterPro" id="IPR012337">
    <property type="entry name" value="RNaseH-like_sf"/>
</dbReference>
<organism evidence="3 4">
    <name type="scientific">Petrocella atlantisensis</name>
    <dbReference type="NCBI Taxonomy" id="2173034"/>
    <lineage>
        <taxon>Bacteria</taxon>
        <taxon>Bacillati</taxon>
        <taxon>Bacillota</taxon>
        <taxon>Clostridia</taxon>
        <taxon>Lachnospirales</taxon>
        <taxon>Vallitaleaceae</taxon>
        <taxon>Petrocella</taxon>
    </lineage>
</organism>
<dbReference type="Pfam" id="PF13276">
    <property type="entry name" value="HTH_21"/>
    <property type="match status" value="1"/>
</dbReference>
<evidence type="ECO:0000259" key="2">
    <source>
        <dbReference type="PROSITE" id="PS50994"/>
    </source>
</evidence>
<dbReference type="SUPFAM" id="SSF53098">
    <property type="entry name" value="Ribonuclease H-like"/>
    <property type="match status" value="1"/>
</dbReference>
<dbReference type="PANTHER" id="PTHR46889:SF4">
    <property type="entry name" value="TRANSPOSASE INSO FOR INSERTION SEQUENCE ELEMENT IS911B-RELATED"/>
    <property type="match status" value="1"/>
</dbReference>
<dbReference type="PANTHER" id="PTHR46889">
    <property type="entry name" value="TRANSPOSASE INSF FOR INSERTION SEQUENCE IS3B-RELATED"/>
    <property type="match status" value="1"/>
</dbReference>
<dbReference type="InterPro" id="IPR050900">
    <property type="entry name" value="Transposase_IS3/IS150/IS904"/>
</dbReference>
<gene>
    <name evidence="3" type="ORF">PATL70BA_2828</name>
</gene>
<dbReference type="Proteomes" id="UP000279029">
    <property type="component" value="Chromosome"/>
</dbReference>
<evidence type="ECO:0000313" key="4">
    <source>
        <dbReference type="Proteomes" id="UP000279029"/>
    </source>
</evidence>
<name>A0A3P7P005_9FIRM</name>
<dbReference type="GO" id="GO:0003676">
    <property type="term" value="F:nucleic acid binding"/>
    <property type="evidence" value="ECO:0007669"/>
    <property type="project" value="InterPro"/>
</dbReference>
<keyword evidence="4" id="KW-1185">Reference proteome</keyword>
<reference evidence="3 4" key="1">
    <citation type="submission" date="2018-09" db="EMBL/GenBank/DDBJ databases">
        <authorList>
            <person name="Postec A."/>
        </authorList>
    </citation>
    <scope>NUCLEOTIDE SEQUENCE [LARGE SCALE GENOMIC DNA]</scope>
    <source>
        <strain evidence="3">70B-A</strain>
    </source>
</reference>
<accession>A0A3P7P005</accession>
<proteinExistence type="predicted"/>
<dbReference type="GO" id="GO:0015074">
    <property type="term" value="P:DNA integration"/>
    <property type="evidence" value="ECO:0007669"/>
    <property type="project" value="InterPro"/>
</dbReference>
<dbReference type="EMBL" id="LR130778">
    <property type="protein sequence ID" value="VDN48734.1"/>
    <property type="molecule type" value="Genomic_DNA"/>
</dbReference>
<dbReference type="KEGG" id="cbar:PATL70BA_2828"/>
<dbReference type="AlphaFoldDB" id="A0A3P7P005"/>
<comment type="function">
    <text evidence="1">Involved in the transposition of the insertion sequence.</text>
</comment>
<dbReference type="InterPro" id="IPR025948">
    <property type="entry name" value="HTH-like_dom"/>
</dbReference>
<evidence type="ECO:0000313" key="3">
    <source>
        <dbReference type="EMBL" id="VDN48734.1"/>
    </source>
</evidence>
<sequence>MKAHRFEFRVAKMAKVLRVSRSGYYAWFKRPKSKYKQANDKLLVEIKRVYEASRKTYGSPRVTKQLQLDGITCGKNRVSKIMKNNHIYSITRRKFKATTNSNHRYPVAENLLNQQFETTCPNKIWLSDITYIPTEEGWLYLACIKDVYDKKIVGWSMDKHMTKELAMNALNMAIMRRNPSFGLIHHSDRGVQYASYDYQRLLKTNGIICSMSRSGNPYDNAPMESFFSILKKELIHHKQYKTRDQAKHDIFDYIETFYNSNRLNSAIGYKTPNQCEKQRLSA</sequence>
<evidence type="ECO:0000256" key="1">
    <source>
        <dbReference type="ARBA" id="ARBA00002286"/>
    </source>
</evidence>
<feature type="domain" description="Integrase catalytic" evidence="2">
    <location>
        <begin position="117"/>
        <end position="280"/>
    </location>
</feature>
<dbReference type="InterPro" id="IPR048020">
    <property type="entry name" value="Transpos_IS3"/>
</dbReference>
<dbReference type="NCBIfam" id="NF033516">
    <property type="entry name" value="transpos_IS3"/>
    <property type="match status" value="1"/>
</dbReference>
<dbReference type="Pfam" id="PF13333">
    <property type="entry name" value="rve_2"/>
    <property type="match status" value="1"/>
</dbReference>
<dbReference type="InterPro" id="IPR001584">
    <property type="entry name" value="Integrase_cat-core"/>
</dbReference>